<organism evidence="2 3">
    <name type="scientific">Pseudoxanthomonas indica</name>
    <dbReference type="NCBI Taxonomy" id="428993"/>
    <lineage>
        <taxon>Bacteria</taxon>
        <taxon>Pseudomonadati</taxon>
        <taxon>Pseudomonadota</taxon>
        <taxon>Gammaproteobacteria</taxon>
        <taxon>Lysobacterales</taxon>
        <taxon>Lysobacteraceae</taxon>
        <taxon>Pseudoxanthomonas</taxon>
    </lineage>
</organism>
<dbReference type="InterPro" id="IPR011990">
    <property type="entry name" value="TPR-like_helical_dom_sf"/>
</dbReference>
<name>A0A1T5KD99_9GAMM</name>
<dbReference type="Proteomes" id="UP000190341">
    <property type="component" value="Unassembled WGS sequence"/>
</dbReference>
<keyword evidence="3" id="KW-1185">Reference proteome</keyword>
<dbReference type="Gene3D" id="1.25.40.10">
    <property type="entry name" value="Tetratricopeptide repeat domain"/>
    <property type="match status" value="1"/>
</dbReference>
<dbReference type="SUPFAM" id="SSF81901">
    <property type="entry name" value="HCP-like"/>
    <property type="match status" value="1"/>
</dbReference>
<dbReference type="AlphaFoldDB" id="A0A1T5KD99"/>
<evidence type="ECO:0000256" key="1">
    <source>
        <dbReference type="SAM" id="SignalP"/>
    </source>
</evidence>
<dbReference type="OrthoDB" id="5979547at2"/>
<dbReference type="STRING" id="428993.SAMN06296058_1601"/>
<gene>
    <name evidence="2" type="ORF">SAMN06296058_1601</name>
</gene>
<proteinExistence type="predicted"/>
<reference evidence="2 3" key="1">
    <citation type="submission" date="2017-02" db="EMBL/GenBank/DDBJ databases">
        <authorList>
            <person name="Peterson S.W."/>
        </authorList>
    </citation>
    <scope>NUCLEOTIDE SEQUENCE [LARGE SCALE GENOMIC DNA]</scope>
    <source>
        <strain evidence="2 3">P15</strain>
    </source>
</reference>
<feature type="signal peptide" evidence="1">
    <location>
        <begin position="1"/>
        <end position="18"/>
    </location>
</feature>
<dbReference type="EMBL" id="FUZV01000001">
    <property type="protein sequence ID" value="SKC61654.1"/>
    <property type="molecule type" value="Genomic_DNA"/>
</dbReference>
<dbReference type="InterPro" id="IPR006597">
    <property type="entry name" value="Sel1-like"/>
</dbReference>
<protein>
    <recommendedName>
        <fullName evidence="4">Sel1 repeat-containing protein</fullName>
    </recommendedName>
</protein>
<feature type="chain" id="PRO_5012572307" description="Sel1 repeat-containing protein" evidence="1">
    <location>
        <begin position="19"/>
        <end position="480"/>
    </location>
</feature>
<dbReference type="RefSeq" id="WP_079723889.1">
    <property type="nucleotide sequence ID" value="NZ_BMCL01000002.1"/>
</dbReference>
<evidence type="ECO:0000313" key="2">
    <source>
        <dbReference type="EMBL" id="SKC61654.1"/>
    </source>
</evidence>
<evidence type="ECO:0008006" key="4">
    <source>
        <dbReference type="Google" id="ProtNLM"/>
    </source>
</evidence>
<accession>A0A1T5KD99</accession>
<evidence type="ECO:0000313" key="3">
    <source>
        <dbReference type="Proteomes" id="UP000190341"/>
    </source>
</evidence>
<dbReference type="SMART" id="SM00671">
    <property type="entry name" value="SEL1"/>
    <property type="match status" value="2"/>
</dbReference>
<keyword evidence="1" id="KW-0732">Signal</keyword>
<sequence length="480" mass="53464">MRAGWLLWGWLTVSPAWADDLAEMNAVSKAWDRYAELSQDDQPESVDLMAASSLVHFGFLRDAALYASTDQLRRIPTTDRITVYLLRASVDEAGLKALDDREVARLCMQRGWVGLDRDESEPEPTLSHVTVIGDLAVGEVAPPTETQFQFGPDFVREGQAWKFRYESLIPDSSAAIDDSMKQSGVNTTQMFESVVANLLKSETAPSLAALDRPLLDDTAERGRLNEQWPAYDQVYQRRLDAVAQKAKQGDSFAEFVYGTLKLLGNVPQWVAKDETGGLQLLEKSSDAGNTQAATVVVSYLASDPTLLDDARLRQISPHLQRAANASNANAMSILGTFYFEGVGGLQRDCRRAAEWQARAEEAGAESARNDQVWTWAVCPLPEQRDPARALALAQHLIKQKDTLQSAQLDTVAAALAANGRFEEAAEFQQLAIDRIRAEADPRNNREYRIKRMQSRLAGYRKHRAYVQDYSLFADMRAGRF</sequence>